<evidence type="ECO:0000313" key="1">
    <source>
        <dbReference type="EMBL" id="KAK8941552.1"/>
    </source>
</evidence>
<protein>
    <submittedName>
        <fullName evidence="1">Uncharacterized protein</fullName>
    </submittedName>
</protein>
<name>A0ABR2LJ18_9ASPA</name>
<organism evidence="1 2">
    <name type="scientific">Platanthera guangdongensis</name>
    <dbReference type="NCBI Taxonomy" id="2320717"/>
    <lineage>
        <taxon>Eukaryota</taxon>
        <taxon>Viridiplantae</taxon>
        <taxon>Streptophyta</taxon>
        <taxon>Embryophyta</taxon>
        <taxon>Tracheophyta</taxon>
        <taxon>Spermatophyta</taxon>
        <taxon>Magnoliopsida</taxon>
        <taxon>Liliopsida</taxon>
        <taxon>Asparagales</taxon>
        <taxon>Orchidaceae</taxon>
        <taxon>Orchidoideae</taxon>
        <taxon>Orchideae</taxon>
        <taxon>Orchidinae</taxon>
        <taxon>Platanthera</taxon>
    </lineage>
</organism>
<dbReference type="Proteomes" id="UP001412067">
    <property type="component" value="Unassembled WGS sequence"/>
</dbReference>
<comment type="caution">
    <text evidence="1">The sequence shown here is derived from an EMBL/GenBank/DDBJ whole genome shotgun (WGS) entry which is preliminary data.</text>
</comment>
<gene>
    <name evidence="1" type="ORF">KSP40_PGU008787</name>
</gene>
<accession>A0ABR2LJ18</accession>
<reference evidence="1 2" key="1">
    <citation type="journal article" date="2022" name="Nat. Plants">
        <title>Genomes of leafy and leafless Platanthera orchids illuminate the evolution of mycoheterotrophy.</title>
        <authorList>
            <person name="Li M.H."/>
            <person name="Liu K.W."/>
            <person name="Li Z."/>
            <person name="Lu H.C."/>
            <person name="Ye Q.L."/>
            <person name="Zhang D."/>
            <person name="Wang J.Y."/>
            <person name="Li Y.F."/>
            <person name="Zhong Z.M."/>
            <person name="Liu X."/>
            <person name="Yu X."/>
            <person name="Liu D.K."/>
            <person name="Tu X.D."/>
            <person name="Liu B."/>
            <person name="Hao Y."/>
            <person name="Liao X.Y."/>
            <person name="Jiang Y.T."/>
            <person name="Sun W.H."/>
            <person name="Chen J."/>
            <person name="Chen Y.Q."/>
            <person name="Ai Y."/>
            <person name="Zhai J.W."/>
            <person name="Wu S.S."/>
            <person name="Zhou Z."/>
            <person name="Hsiao Y.Y."/>
            <person name="Wu W.L."/>
            <person name="Chen Y.Y."/>
            <person name="Lin Y.F."/>
            <person name="Hsu J.L."/>
            <person name="Li C.Y."/>
            <person name="Wang Z.W."/>
            <person name="Zhao X."/>
            <person name="Zhong W.Y."/>
            <person name="Ma X.K."/>
            <person name="Ma L."/>
            <person name="Huang J."/>
            <person name="Chen G.Z."/>
            <person name="Huang M.Z."/>
            <person name="Huang L."/>
            <person name="Peng D.H."/>
            <person name="Luo Y.B."/>
            <person name="Zou S.Q."/>
            <person name="Chen S.P."/>
            <person name="Lan S."/>
            <person name="Tsai W.C."/>
            <person name="Van de Peer Y."/>
            <person name="Liu Z.J."/>
        </authorList>
    </citation>
    <scope>NUCLEOTIDE SEQUENCE [LARGE SCALE GENOMIC DNA]</scope>
    <source>
        <strain evidence="1">Lor288</strain>
    </source>
</reference>
<evidence type="ECO:0000313" key="2">
    <source>
        <dbReference type="Proteomes" id="UP001412067"/>
    </source>
</evidence>
<proteinExistence type="predicted"/>
<keyword evidence="2" id="KW-1185">Reference proteome</keyword>
<dbReference type="EMBL" id="JBBWWR010000019">
    <property type="protein sequence ID" value="KAK8941552.1"/>
    <property type="molecule type" value="Genomic_DNA"/>
</dbReference>
<sequence length="73" mass="8372">MVYVFYANANSVNGKIVIVRGKEINFSAAWIRDLFNLEDQGYDDYTEILNKVTLMEMTEVVCCTPTPEWVSKS</sequence>